<feature type="domain" description="TssC1 C-terminal" evidence="2">
    <location>
        <begin position="385"/>
        <end position="494"/>
    </location>
</feature>
<gene>
    <name evidence="3" type="ORF">KX01_1295</name>
</gene>
<proteinExistence type="predicted"/>
<dbReference type="InterPro" id="IPR010269">
    <property type="entry name" value="T6SS_TssC-like"/>
</dbReference>
<dbReference type="Pfam" id="PF05943">
    <property type="entry name" value="VipB"/>
    <property type="match status" value="1"/>
</dbReference>
<dbReference type="STRING" id="1542390.KX01_1295"/>
<evidence type="ECO:0000313" key="4">
    <source>
        <dbReference type="Proteomes" id="UP000182521"/>
    </source>
</evidence>
<dbReference type="OrthoDB" id="9764000at2"/>
<dbReference type="RefSeq" id="WP_071664197.1">
    <property type="nucleotide sequence ID" value="NZ_CP009654.1"/>
</dbReference>
<reference evidence="4" key="1">
    <citation type="submission" date="2014-10" db="EMBL/GenBank/DDBJ databases">
        <authorList>
            <person name="Kuske C.R."/>
            <person name="Challacombe J.F."/>
            <person name="Daligault H.E."/>
            <person name="Davenport K.W."/>
            <person name="Johnson S.L."/>
            <person name="Siddaramappa S."/>
            <person name="Petersen J.M."/>
        </authorList>
    </citation>
    <scope>NUCLEOTIDE SEQUENCE [LARGE SCALE GENOMIC DNA]</scope>
    <source>
        <strain evidence="4">CA97-1460</strain>
    </source>
</reference>
<protein>
    <recommendedName>
        <fullName evidence="5">Type VI secretion system contractile sheath large subunit</fullName>
    </recommendedName>
</protein>
<dbReference type="NCBIfam" id="TIGR03355">
    <property type="entry name" value="VI_chp_2"/>
    <property type="match status" value="1"/>
</dbReference>
<evidence type="ECO:0008006" key="5">
    <source>
        <dbReference type="Google" id="ProtNLM"/>
    </source>
</evidence>
<dbReference type="InterPro" id="IPR044031">
    <property type="entry name" value="TssC1_N"/>
</dbReference>
<organism evidence="3 4">
    <name type="scientific">Francisella frigiditurris</name>
    <dbReference type="NCBI Taxonomy" id="1542390"/>
    <lineage>
        <taxon>Bacteria</taxon>
        <taxon>Pseudomonadati</taxon>
        <taxon>Pseudomonadota</taxon>
        <taxon>Gammaproteobacteria</taxon>
        <taxon>Thiotrichales</taxon>
        <taxon>Francisellaceae</taxon>
        <taxon>Francisella</taxon>
    </lineage>
</organism>
<evidence type="ECO:0000313" key="3">
    <source>
        <dbReference type="EMBL" id="APC96421.1"/>
    </source>
</evidence>
<dbReference type="InterPro" id="IPR044032">
    <property type="entry name" value="TssC1_C"/>
</dbReference>
<name>A0A1J0KRN3_9GAMM</name>
<dbReference type="KEGG" id="frc:KX01_1295"/>
<keyword evidence="4" id="KW-1185">Reference proteome</keyword>
<dbReference type="AlphaFoldDB" id="A0A1J0KRN3"/>
<dbReference type="PANTHER" id="PTHR35565">
    <property type="entry name" value="CYTOPLASMIC PROTEIN-RELATED"/>
    <property type="match status" value="1"/>
</dbReference>
<dbReference type="Pfam" id="PF18945">
    <property type="entry name" value="VipB_2"/>
    <property type="match status" value="1"/>
</dbReference>
<dbReference type="PANTHER" id="PTHR35565:SF1">
    <property type="entry name" value="TYPE VI SECRETION SYSTEM CONTRACTILE SHEATH LARGE SUBUNIT"/>
    <property type="match status" value="1"/>
</dbReference>
<evidence type="ECO:0000259" key="1">
    <source>
        <dbReference type="Pfam" id="PF05943"/>
    </source>
</evidence>
<sequence>MKDQFEHIKTELLYNESHSDLSNLQKGKDIFENLSNLNDVLSDYNVATLSTMMLVLLNNEDSELGISEVTYNKVLAFIDELVAIQIESITDNELFRKLKANWKQIFELNSEMHKNTNITLFDVSKKALKEELAEDRYTLTKSSLYNKIYTEEYGTYGGEPYGLLCGLYDMENTADDISFLVSMGNIAKLAHSPFIASIDNNFFGINKEQFSEIRNFEDFMQHPKFNDWNSFREMEIASYIGLTFGKYILDLPKDPTNNPCQHPLIKNFKSSHDYLDSENFLWGYSSILFAKNVMRSFEKSGWFQHIRGPENGGLVTGLNYPKVIGDNFVETRNSVDVLIPDYLELSLSKVGFMSLVMNKSLDKACFFNVQSAKKVIDDFEDDFDSANSALVANLSYVMCVSKIAHYIKCVIREKIGSVVSKDIISDIITSWINNYVTIIESPNIMEMARFPFKYVNVDINPVPGKPGWYSSSIEILPHIQFEGLNVKMKLESRLDPQLFNK</sequence>
<dbReference type="EMBL" id="CP009654">
    <property type="protein sequence ID" value="APC96421.1"/>
    <property type="molecule type" value="Genomic_DNA"/>
</dbReference>
<feature type="domain" description="TssC1 N-terminal" evidence="1">
    <location>
        <begin position="73"/>
        <end position="372"/>
    </location>
</feature>
<dbReference type="Proteomes" id="UP000182521">
    <property type="component" value="Chromosome"/>
</dbReference>
<evidence type="ECO:0000259" key="2">
    <source>
        <dbReference type="Pfam" id="PF18945"/>
    </source>
</evidence>
<accession>A0A1J0KRN3</accession>